<accession>A0ABW6B9C9</accession>
<dbReference type="Pfam" id="PF17678">
    <property type="entry name" value="Glyco_hydro_92N"/>
    <property type="match status" value="1"/>
</dbReference>
<keyword evidence="7" id="KW-0378">Hydrolase</keyword>
<organism evidence="7 8">
    <name type="scientific">Sphingobacterium bambusae</name>
    <dbReference type="NCBI Taxonomy" id="662858"/>
    <lineage>
        <taxon>Bacteria</taxon>
        <taxon>Pseudomonadati</taxon>
        <taxon>Bacteroidota</taxon>
        <taxon>Sphingobacteriia</taxon>
        <taxon>Sphingobacteriales</taxon>
        <taxon>Sphingobacteriaceae</taxon>
        <taxon>Sphingobacterium</taxon>
    </lineage>
</organism>
<keyword evidence="4" id="KW-0732">Signal</keyword>
<evidence type="ECO:0000256" key="2">
    <source>
        <dbReference type="ARBA" id="ARBA00011245"/>
    </source>
</evidence>
<comment type="subunit">
    <text evidence="2">Monomer.</text>
</comment>
<comment type="cofactor">
    <cofactor evidence="1">
        <name>Ca(2+)</name>
        <dbReference type="ChEBI" id="CHEBI:29108"/>
    </cofactor>
</comment>
<evidence type="ECO:0000256" key="1">
    <source>
        <dbReference type="ARBA" id="ARBA00001913"/>
    </source>
</evidence>
<dbReference type="InterPro" id="IPR005887">
    <property type="entry name" value="GH92_a_mannosidase_put"/>
</dbReference>
<dbReference type="Pfam" id="PF07971">
    <property type="entry name" value="Glyco_hydro_92"/>
    <property type="match status" value="1"/>
</dbReference>
<keyword evidence="3" id="KW-0106">Calcium</keyword>
<name>A0ABW6B9C9_9SPHI</name>
<protein>
    <submittedName>
        <fullName evidence="7">GH92 family glycosyl hydrolase</fullName>
    </submittedName>
</protein>
<evidence type="ECO:0000256" key="3">
    <source>
        <dbReference type="ARBA" id="ARBA00022837"/>
    </source>
</evidence>
<dbReference type="Gene3D" id="2.70.98.10">
    <property type="match status" value="1"/>
</dbReference>
<dbReference type="RefSeq" id="WP_320183949.1">
    <property type="nucleotide sequence ID" value="NZ_CP138332.1"/>
</dbReference>
<feature type="domain" description="Glycosyl hydrolase family 92" evidence="5">
    <location>
        <begin position="293"/>
        <end position="758"/>
    </location>
</feature>
<dbReference type="InterPro" id="IPR012939">
    <property type="entry name" value="Glyco_hydro_92"/>
</dbReference>
<reference evidence="8" key="1">
    <citation type="journal article" date="2019" name="Int. J. Syst. Evol. Microbiol.">
        <title>The Global Catalogue of Microorganisms (GCM) 10K type strain sequencing project: providing services to taxonomists for standard genome sequencing and annotation.</title>
        <authorList>
            <consortium name="The Broad Institute Genomics Platform"/>
            <consortium name="The Broad Institute Genome Sequencing Center for Infectious Disease"/>
            <person name="Wu L."/>
            <person name="Ma J."/>
        </authorList>
    </citation>
    <scope>NUCLEOTIDE SEQUENCE [LARGE SCALE GENOMIC DNA]</scope>
    <source>
        <strain evidence="8">KCTC 22814</strain>
    </source>
</reference>
<proteinExistence type="predicted"/>
<dbReference type="InterPro" id="IPR050883">
    <property type="entry name" value="PNGase"/>
</dbReference>
<dbReference type="Gene3D" id="1.20.1050.60">
    <property type="entry name" value="alpha-1,2-mannosidase"/>
    <property type="match status" value="1"/>
</dbReference>
<dbReference type="InterPro" id="IPR008928">
    <property type="entry name" value="6-hairpin_glycosidase_sf"/>
</dbReference>
<evidence type="ECO:0000313" key="8">
    <source>
        <dbReference type="Proteomes" id="UP001597525"/>
    </source>
</evidence>
<dbReference type="Gene3D" id="1.20.1610.10">
    <property type="entry name" value="alpha-1,2-mannosidases domains"/>
    <property type="match status" value="1"/>
</dbReference>
<evidence type="ECO:0000259" key="6">
    <source>
        <dbReference type="Pfam" id="PF17678"/>
    </source>
</evidence>
<evidence type="ECO:0000256" key="4">
    <source>
        <dbReference type="SAM" id="SignalP"/>
    </source>
</evidence>
<comment type="caution">
    <text evidence="7">The sequence shown here is derived from an EMBL/GenBank/DDBJ whole genome shotgun (WGS) entry which is preliminary data.</text>
</comment>
<dbReference type="Proteomes" id="UP001597525">
    <property type="component" value="Unassembled WGS sequence"/>
</dbReference>
<dbReference type="PANTHER" id="PTHR12143">
    <property type="entry name" value="PEPTIDE N-GLYCANASE PNGASE -RELATED"/>
    <property type="match status" value="1"/>
</dbReference>
<dbReference type="InterPro" id="IPR041371">
    <property type="entry name" value="GH92_N"/>
</dbReference>
<evidence type="ECO:0000259" key="5">
    <source>
        <dbReference type="Pfam" id="PF07971"/>
    </source>
</evidence>
<dbReference type="EMBL" id="JBHUPB010000003">
    <property type="protein sequence ID" value="MFD2966158.1"/>
    <property type="molecule type" value="Genomic_DNA"/>
</dbReference>
<gene>
    <name evidence="7" type="ORF">ACFS7Y_02105</name>
</gene>
<dbReference type="PANTHER" id="PTHR12143:SF39">
    <property type="entry name" value="SECRETED PROTEIN"/>
    <property type="match status" value="1"/>
</dbReference>
<dbReference type="Gene3D" id="3.30.2080.10">
    <property type="entry name" value="GH92 mannosidase domain"/>
    <property type="match status" value="1"/>
</dbReference>
<sequence length="766" mass="86463">MMKLKNLGLLLLLPFAAAAQKQELVKYVSPIIGTAKMGHTFPGATVPFGAVQLSPDTDTIPYAVNGRYNGEVYQYCAGYQYKDPTIVGFSHTHFSGTGHSDLGDISVMPTVGAVQLNPGTADKPETGYRSRFDHAKETAEANYYKVFLDDPKVLAEMTTSNRVGFHRYTFPKAADAHIILDLKSGIYNYDEKNVWTVVRVLNDTLVTGYMQSHGWARTRTVYFAISFSKPFKNYGAQQDDKKQAYKGFWRKFDQSDNFPDLAGKQLKMHFDFATEDAEQVQLKVALSPVSMRNALQNMEQEIPHWDFERVKKEGQQLWEAELQKIKVDMLTKDDYVNFYTAMYHAALMPTVYMDANGEYKGLDQEVHKADGFVNYTSFSLWDTFRAFHPYMNLINPARNADMVASMMAHYDQSALKMLPIWSHYANDNWCMSGYHAVSVVADAIIKGVYKGDAKAALAACVQTANARRYEGIGPYIDLGYVPDELSGTSVSNTLEYAYDDWCIAQLARHLGDEAVYQTFAKRADSWKNLFDDRIGFMRPKDSKGNFRAKFDLLETHGQGFIEGNTWNYSLYVPHNPEGLMERMGGSKRLSAYLDSLFTMHLPDKFFANTEDITREGIIGNYVHGNEPAHHVVYLHNLAGIPWKGQDRIRMILKNQYHTGHDGLGGNDDCGQMSAWYLFSSLGFYPVSPGSDEYWLGSPSVKQASVTLADGKLFEIEAANQSEKNVYVKEVLLNGKPVNGYRIKHQDIVQGGKLKFVMSDKPNKRVK</sequence>
<dbReference type="InterPro" id="IPR014718">
    <property type="entry name" value="GH-type_carb-bd"/>
</dbReference>
<dbReference type="NCBIfam" id="TIGR01180">
    <property type="entry name" value="aman2_put"/>
    <property type="match status" value="1"/>
</dbReference>
<feature type="signal peptide" evidence="4">
    <location>
        <begin position="1"/>
        <end position="21"/>
    </location>
</feature>
<evidence type="ECO:0000313" key="7">
    <source>
        <dbReference type="EMBL" id="MFD2966158.1"/>
    </source>
</evidence>
<keyword evidence="8" id="KW-1185">Reference proteome</keyword>
<feature type="domain" description="Glycosyl hydrolase family 92 N-terminal" evidence="6">
    <location>
        <begin position="27"/>
        <end position="287"/>
    </location>
</feature>
<dbReference type="SUPFAM" id="SSF48208">
    <property type="entry name" value="Six-hairpin glycosidases"/>
    <property type="match status" value="1"/>
</dbReference>
<feature type="chain" id="PRO_5046048115" evidence="4">
    <location>
        <begin position="22"/>
        <end position="766"/>
    </location>
</feature>
<dbReference type="GO" id="GO:0016787">
    <property type="term" value="F:hydrolase activity"/>
    <property type="evidence" value="ECO:0007669"/>
    <property type="project" value="UniProtKB-KW"/>
</dbReference>